<sequence>MRNIRLMRHNYYMDLLSSRSFLLSNIQSLRQNTSLSAGTASASSEAKSASCGVFGHVLFPQESTYYDYAKRDSSINHMCKWNSHYVDVFSLFFAQDKESTGTITSHIRNCFIFSICLHVPSQLNNGNFIK</sequence>
<reference evidence="1 2" key="1">
    <citation type="submission" date="2021-01" db="EMBL/GenBank/DDBJ databases">
        <title>Genomic Encyclopedia of Type Strains, Phase IV (KMG-IV): sequencing the most valuable type-strain genomes for metagenomic binning, comparative biology and taxonomic classification.</title>
        <authorList>
            <person name="Goeker M."/>
        </authorList>
    </citation>
    <scope>NUCLEOTIDE SEQUENCE [LARGE SCALE GENOMIC DNA]</scope>
    <source>
        <strain evidence="1 2">DSM 23711</strain>
    </source>
</reference>
<accession>A0ABS2MX90</accession>
<name>A0ABS2MX90_9BACI</name>
<organism evidence="1 2">
    <name type="scientific">Aquibacillus albus</name>
    <dbReference type="NCBI Taxonomy" id="1168171"/>
    <lineage>
        <taxon>Bacteria</taxon>
        <taxon>Bacillati</taxon>
        <taxon>Bacillota</taxon>
        <taxon>Bacilli</taxon>
        <taxon>Bacillales</taxon>
        <taxon>Bacillaceae</taxon>
        <taxon>Aquibacillus</taxon>
    </lineage>
</organism>
<gene>
    <name evidence="1" type="ORF">JOC48_001001</name>
</gene>
<evidence type="ECO:0000313" key="1">
    <source>
        <dbReference type="EMBL" id="MBM7570523.1"/>
    </source>
</evidence>
<dbReference type="EMBL" id="JAFBDR010000004">
    <property type="protein sequence ID" value="MBM7570523.1"/>
    <property type="molecule type" value="Genomic_DNA"/>
</dbReference>
<comment type="caution">
    <text evidence="1">The sequence shown here is derived from an EMBL/GenBank/DDBJ whole genome shotgun (WGS) entry which is preliminary data.</text>
</comment>
<proteinExistence type="predicted"/>
<evidence type="ECO:0000313" key="2">
    <source>
        <dbReference type="Proteomes" id="UP001296943"/>
    </source>
</evidence>
<protein>
    <submittedName>
        <fullName evidence="1">Uncharacterized protein</fullName>
    </submittedName>
</protein>
<dbReference type="Proteomes" id="UP001296943">
    <property type="component" value="Unassembled WGS sequence"/>
</dbReference>
<keyword evidence="2" id="KW-1185">Reference proteome</keyword>